<evidence type="ECO:0000313" key="9">
    <source>
        <dbReference type="Proteomes" id="UP000199376"/>
    </source>
</evidence>
<keyword evidence="6 7" id="KW-0472">Membrane</keyword>
<gene>
    <name evidence="8" type="ORF">SAMN05660453_0111</name>
</gene>
<dbReference type="PIRSF" id="PIRSF029928">
    <property type="entry name" value="Late_competence_ComGC"/>
    <property type="match status" value="1"/>
</dbReference>
<keyword evidence="4 7" id="KW-0812">Transmembrane</keyword>
<evidence type="ECO:0000256" key="4">
    <source>
        <dbReference type="ARBA" id="ARBA00022692"/>
    </source>
</evidence>
<dbReference type="GO" id="GO:0005886">
    <property type="term" value="C:plasma membrane"/>
    <property type="evidence" value="ECO:0007669"/>
    <property type="project" value="UniProtKB-SubCell"/>
</dbReference>
<reference evidence="8 9" key="1">
    <citation type="submission" date="2016-10" db="EMBL/GenBank/DDBJ databases">
        <authorList>
            <person name="de Groot N.N."/>
        </authorList>
    </citation>
    <scope>NUCLEOTIDE SEQUENCE [LARGE SCALE GENOMIC DNA]</scope>
    <source>
        <strain evidence="8 9">DSM 19113</strain>
    </source>
</reference>
<accession>A0A1I1DSH0</accession>
<dbReference type="GO" id="GO:0015627">
    <property type="term" value="C:type II protein secretion system complex"/>
    <property type="evidence" value="ECO:0007669"/>
    <property type="project" value="InterPro"/>
</dbReference>
<keyword evidence="5 7" id="KW-1133">Transmembrane helix</keyword>
<dbReference type="InterPro" id="IPR045584">
    <property type="entry name" value="Pilin-like"/>
</dbReference>
<dbReference type="InterPro" id="IPR000983">
    <property type="entry name" value="Bac_GSPG_pilin"/>
</dbReference>
<evidence type="ECO:0000256" key="7">
    <source>
        <dbReference type="SAM" id="Phobius"/>
    </source>
</evidence>
<dbReference type="STRING" id="283737.SAMN05660453_0111"/>
<proteinExistence type="predicted"/>
<keyword evidence="9" id="KW-1185">Reference proteome</keyword>
<dbReference type="EMBL" id="FOLI01000001">
    <property type="protein sequence ID" value="SFB77925.1"/>
    <property type="molecule type" value="Genomic_DNA"/>
</dbReference>
<dbReference type="Proteomes" id="UP000199376">
    <property type="component" value="Unassembled WGS sequence"/>
</dbReference>
<evidence type="ECO:0000256" key="1">
    <source>
        <dbReference type="ARBA" id="ARBA00004162"/>
    </source>
</evidence>
<dbReference type="Gene3D" id="3.30.700.10">
    <property type="entry name" value="Glycoprotein, Type 4 Pilin"/>
    <property type="match status" value="1"/>
</dbReference>
<organism evidence="8 9">
    <name type="scientific">Fructobacillus durionis</name>
    <dbReference type="NCBI Taxonomy" id="283737"/>
    <lineage>
        <taxon>Bacteria</taxon>
        <taxon>Bacillati</taxon>
        <taxon>Bacillota</taxon>
        <taxon>Bacilli</taxon>
        <taxon>Lactobacillales</taxon>
        <taxon>Lactobacillaceae</taxon>
        <taxon>Fructobacillus</taxon>
    </lineage>
</organism>
<keyword evidence="3" id="KW-0488">Methylation</keyword>
<dbReference type="SUPFAM" id="SSF54523">
    <property type="entry name" value="Pili subunits"/>
    <property type="match status" value="1"/>
</dbReference>
<dbReference type="AlphaFoldDB" id="A0A1I1DSH0"/>
<dbReference type="GO" id="GO:0015628">
    <property type="term" value="P:protein secretion by the type II secretion system"/>
    <property type="evidence" value="ECO:0007669"/>
    <property type="project" value="InterPro"/>
</dbReference>
<dbReference type="GO" id="GO:0030420">
    <property type="term" value="P:establishment of competence for transformation"/>
    <property type="evidence" value="ECO:0007669"/>
    <property type="project" value="InterPro"/>
</dbReference>
<evidence type="ECO:0000256" key="3">
    <source>
        <dbReference type="ARBA" id="ARBA00022481"/>
    </source>
</evidence>
<feature type="transmembrane region" description="Helical" evidence="7">
    <location>
        <begin position="21"/>
        <end position="42"/>
    </location>
</feature>
<comment type="subcellular location">
    <subcellularLocation>
        <location evidence="1">Cell membrane</location>
        <topology evidence="1">Single-pass membrane protein</topology>
    </subcellularLocation>
</comment>
<evidence type="ECO:0000256" key="5">
    <source>
        <dbReference type="ARBA" id="ARBA00022989"/>
    </source>
</evidence>
<sequence>MRREVMRNSTKSLLAKGERSAFTLIEATVVLFIIALLLLLILPNLNRQRERAEATHRQAMVGRVQTQVDLYLNDHPDQKSVSFSDLRKGDYLTKEQMEKAQKLKIVIKGHDVKG</sequence>
<keyword evidence="2" id="KW-1003">Cell membrane</keyword>
<evidence type="ECO:0000256" key="6">
    <source>
        <dbReference type="ARBA" id="ARBA00023136"/>
    </source>
</evidence>
<name>A0A1I1DSH0_9LACO</name>
<dbReference type="PRINTS" id="PR00813">
    <property type="entry name" value="BCTERIALGSPG"/>
</dbReference>
<dbReference type="InterPro" id="IPR016940">
    <property type="entry name" value="ComGC"/>
</dbReference>
<protein>
    <submittedName>
        <fullName evidence="8">Competence protein ComGC</fullName>
    </submittedName>
</protein>
<evidence type="ECO:0000256" key="2">
    <source>
        <dbReference type="ARBA" id="ARBA00022475"/>
    </source>
</evidence>
<evidence type="ECO:0000313" key="8">
    <source>
        <dbReference type="EMBL" id="SFB77925.1"/>
    </source>
</evidence>